<dbReference type="OrthoDB" id="9815624at2"/>
<evidence type="ECO:0000256" key="3">
    <source>
        <dbReference type="ARBA" id="ARBA00022692"/>
    </source>
</evidence>
<dbReference type="GO" id="GO:0016020">
    <property type="term" value="C:membrane"/>
    <property type="evidence" value="ECO:0007669"/>
    <property type="project" value="UniProtKB-SubCell"/>
</dbReference>
<feature type="transmembrane region" description="Helical" evidence="6">
    <location>
        <begin position="352"/>
        <end position="374"/>
    </location>
</feature>
<dbReference type="InterPro" id="IPR020846">
    <property type="entry name" value="MFS_dom"/>
</dbReference>
<gene>
    <name evidence="8" type="ORF">SAMN05661044_04875</name>
</gene>
<dbReference type="PANTHER" id="PTHR23505:SF79">
    <property type="entry name" value="PROTEIN SPINSTER"/>
    <property type="match status" value="1"/>
</dbReference>
<feature type="transmembrane region" description="Helical" evidence="6">
    <location>
        <begin position="106"/>
        <end position="126"/>
    </location>
</feature>
<organism evidence="8 9">
    <name type="scientific">Olivibacter domesticus</name>
    <name type="common">Pseudosphingobacterium domesticum</name>
    <dbReference type="NCBI Taxonomy" id="407022"/>
    <lineage>
        <taxon>Bacteria</taxon>
        <taxon>Pseudomonadati</taxon>
        <taxon>Bacteroidota</taxon>
        <taxon>Sphingobacteriia</taxon>
        <taxon>Sphingobacteriales</taxon>
        <taxon>Sphingobacteriaceae</taxon>
        <taxon>Olivibacter</taxon>
    </lineage>
</organism>
<feature type="transmembrane region" description="Helical" evidence="6">
    <location>
        <begin position="319"/>
        <end position="340"/>
    </location>
</feature>
<dbReference type="Proteomes" id="UP000199421">
    <property type="component" value="Unassembled WGS sequence"/>
</dbReference>
<feature type="transmembrane region" description="Helical" evidence="6">
    <location>
        <begin position="80"/>
        <end position="100"/>
    </location>
</feature>
<evidence type="ECO:0000256" key="1">
    <source>
        <dbReference type="ARBA" id="ARBA00004141"/>
    </source>
</evidence>
<dbReference type="InterPro" id="IPR011701">
    <property type="entry name" value="MFS"/>
</dbReference>
<dbReference type="Pfam" id="PF07690">
    <property type="entry name" value="MFS_1"/>
    <property type="match status" value="1"/>
</dbReference>
<dbReference type="RefSeq" id="WP_093330425.1">
    <property type="nucleotide sequence ID" value="NZ_FOAF01000010.1"/>
</dbReference>
<feature type="transmembrane region" description="Helical" evidence="6">
    <location>
        <begin position="12"/>
        <end position="33"/>
    </location>
</feature>
<feature type="transmembrane region" description="Helical" evidence="6">
    <location>
        <begin position="53"/>
        <end position="73"/>
    </location>
</feature>
<dbReference type="AlphaFoldDB" id="A0A1H7XH41"/>
<evidence type="ECO:0000256" key="4">
    <source>
        <dbReference type="ARBA" id="ARBA00022989"/>
    </source>
</evidence>
<name>A0A1H7XH41_OLID1</name>
<feature type="transmembrane region" description="Helical" evidence="6">
    <location>
        <begin position="266"/>
        <end position="284"/>
    </location>
</feature>
<evidence type="ECO:0000313" key="8">
    <source>
        <dbReference type="EMBL" id="SEM32507.1"/>
    </source>
</evidence>
<feature type="transmembrane region" description="Helical" evidence="6">
    <location>
        <begin position="225"/>
        <end position="246"/>
    </location>
</feature>
<dbReference type="GO" id="GO:0022857">
    <property type="term" value="F:transmembrane transporter activity"/>
    <property type="evidence" value="ECO:0007669"/>
    <property type="project" value="InterPro"/>
</dbReference>
<dbReference type="InterPro" id="IPR044770">
    <property type="entry name" value="MFS_spinster-like"/>
</dbReference>
<evidence type="ECO:0000256" key="2">
    <source>
        <dbReference type="ARBA" id="ARBA00022448"/>
    </source>
</evidence>
<feature type="transmembrane region" description="Helical" evidence="6">
    <location>
        <begin position="386"/>
        <end position="406"/>
    </location>
</feature>
<keyword evidence="4 6" id="KW-1133">Transmembrane helix</keyword>
<keyword evidence="5 6" id="KW-0472">Membrane</keyword>
<dbReference type="Gene3D" id="1.20.1250.20">
    <property type="entry name" value="MFS general substrate transporter like domains"/>
    <property type="match status" value="2"/>
</dbReference>
<accession>A0A1H7XH41</accession>
<dbReference type="EMBL" id="FOAF01000010">
    <property type="protein sequence ID" value="SEM32507.1"/>
    <property type="molecule type" value="Genomic_DNA"/>
</dbReference>
<feature type="transmembrane region" description="Helical" evidence="6">
    <location>
        <begin position="138"/>
        <end position="160"/>
    </location>
</feature>
<dbReference type="PANTHER" id="PTHR23505">
    <property type="entry name" value="SPINSTER"/>
    <property type="match status" value="1"/>
</dbReference>
<feature type="transmembrane region" description="Helical" evidence="6">
    <location>
        <begin position="296"/>
        <end position="313"/>
    </location>
</feature>
<feature type="domain" description="Major facilitator superfamily (MFS) profile" evidence="7">
    <location>
        <begin position="15"/>
        <end position="411"/>
    </location>
</feature>
<keyword evidence="9" id="KW-1185">Reference proteome</keyword>
<feature type="transmembrane region" description="Helical" evidence="6">
    <location>
        <begin position="166"/>
        <end position="188"/>
    </location>
</feature>
<keyword evidence="3 6" id="KW-0812">Transmembrane</keyword>
<protein>
    <submittedName>
        <fullName evidence="8">Predicted arabinose efflux permease, MFS family</fullName>
    </submittedName>
</protein>
<comment type="subcellular location">
    <subcellularLocation>
        <location evidence="1">Membrane</location>
        <topology evidence="1">Multi-pass membrane protein</topology>
    </subcellularLocation>
</comment>
<dbReference type="SUPFAM" id="SSF103473">
    <property type="entry name" value="MFS general substrate transporter"/>
    <property type="match status" value="1"/>
</dbReference>
<dbReference type="PROSITE" id="PS50850">
    <property type="entry name" value="MFS"/>
    <property type="match status" value="1"/>
</dbReference>
<evidence type="ECO:0000313" key="9">
    <source>
        <dbReference type="Proteomes" id="UP000199421"/>
    </source>
</evidence>
<sequence>MKQSLYKRTWYPWMLVALLWVVAFLNYLDRILITTMRDPIVGEFSLTDAQFGLLTSVFLWSYGILSPFGGFLADRYSRKNVIIFSVAVWSLATVWTGYVSSFEEMLAARIVMGVSEAFYIPAGLALITDYHTGKTRSLATGIHFSGLYAGLALGGVGGYIAELWGWRYGFHIFGLFGCAYAIVLLLLLGDREKKNNNSTEESTDTLVQPIQLGPTIRSLVGGRSYWLLLVYFVVFGIANWLIYAWLPTFLRDQFALGLGDAGISATLYPQIGSFIGVLLGGVWADRWFKKNPRSRILVIVIGFTVGVPFLILMSWTSLFLTAIIALFIFGMARGFSDANLMPIIRQIVDSRYVATAYGFLNFLSTIAGGLMVYLGGALKDADINLSLIYVVAAGLLLLATWSLLLIKVKKES</sequence>
<dbReference type="STRING" id="407022.SAMN05661044_04875"/>
<evidence type="ECO:0000256" key="5">
    <source>
        <dbReference type="ARBA" id="ARBA00023136"/>
    </source>
</evidence>
<proteinExistence type="predicted"/>
<evidence type="ECO:0000259" key="7">
    <source>
        <dbReference type="PROSITE" id="PS50850"/>
    </source>
</evidence>
<dbReference type="InterPro" id="IPR036259">
    <property type="entry name" value="MFS_trans_sf"/>
</dbReference>
<keyword evidence="2" id="KW-0813">Transport</keyword>
<reference evidence="9" key="1">
    <citation type="submission" date="2016-10" db="EMBL/GenBank/DDBJ databases">
        <authorList>
            <person name="Varghese N."/>
            <person name="Submissions S."/>
        </authorList>
    </citation>
    <scope>NUCLEOTIDE SEQUENCE [LARGE SCALE GENOMIC DNA]</scope>
    <source>
        <strain evidence="9">DSM 18733</strain>
    </source>
</reference>
<evidence type="ECO:0000256" key="6">
    <source>
        <dbReference type="SAM" id="Phobius"/>
    </source>
</evidence>